<dbReference type="Pfam" id="PF12833">
    <property type="entry name" value="HTH_18"/>
    <property type="match status" value="1"/>
</dbReference>
<sequence length="294" mass="33645">MQKASEHYRARIDRVIDYIRTHTRDTISLEQLAEVACYSPYHFHRVFRAVTGETVKAFSNRDRCEKAARLLRFSHTRISDIALACGFSSASTLTRLFSQYFGVSPGAYRKGSEIKNSKIGKDLFPVDAYHCEQEFSVTIRQLPERQIAYIRVTDAFREGVVLQAFEQLTTWAGEMQLLEDETIFGMSPDDPEVTPKAKYRYEACITLPAGFRVSKDAPVETMRLPACKYAVTRVSGDLILVGQAFNYLFDRWLINSAYECDLQPGIEVFLDKEHIGDWAHFELDIMIPVKALTR</sequence>
<evidence type="ECO:0000313" key="6">
    <source>
        <dbReference type="Proteomes" id="UP001500582"/>
    </source>
</evidence>
<dbReference type="InterPro" id="IPR010499">
    <property type="entry name" value="AraC_E-bd"/>
</dbReference>
<evidence type="ECO:0000256" key="3">
    <source>
        <dbReference type="ARBA" id="ARBA00023163"/>
    </source>
</evidence>
<comment type="caution">
    <text evidence="5">The sequence shown here is derived from an EMBL/GenBank/DDBJ whole genome shotgun (WGS) entry which is preliminary data.</text>
</comment>
<dbReference type="PROSITE" id="PS01124">
    <property type="entry name" value="HTH_ARAC_FAMILY_2"/>
    <property type="match status" value="1"/>
</dbReference>
<dbReference type="InterPro" id="IPR011256">
    <property type="entry name" value="Reg_factor_effector_dom_sf"/>
</dbReference>
<evidence type="ECO:0000313" key="5">
    <source>
        <dbReference type="EMBL" id="GAA4326410.1"/>
    </source>
</evidence>
<dbReference type="EMBL" id="BAABFT010000007">
    <property type="protein sequence ID" value="GAA4326410.1"/>
    <property type="molecule type" value="Genomic_DNA"/>
</dbReference>
<keyword evidence="2" id="KW-0238">DNA-binding</keyword>
<dbReference type="SMART" id="SM00871">
    <property type="entry name" value="AraC_E_bind"/>
    <property type="match status" value="1"/>
</dbReference>
<dbReference type="SUPFAM" id="SSF46689">
    <property type="entry name" value="Homeodomain-like"/>
    <property type="match status" value="2"/>
</dbReference>
<reference evidence="6" key="1">
    <citation type="journal article" date="2019" name="Int. J. Syst. Evol. Microbiol.">
        <title>The Global Catalogue of Microorganisms (GCM) 10K type strain sequencing project: providing services to taxonomists for standard genome sequencing and annotation.</title>
        <authorList>
            <consortium name="The Broad Institute Genomics Platform"/>
            <consortium name="The Broad Institute Genome Sequencing Center for Infectious Disease"/>
            <person name="Wu L."/>
            <person name="Ma J."/>
        </authorList>
    </citation>
    <scope>NUCLEOTIDE SEQUENCE [LARGE SCALE GENOMIC DNA]</scope>
    <source>
        <strain evidence="6">JCM 17705</strain>
    </source>
</reference>
<dbReference type="RefSeq" id="WP_345211846.1">
    <property type="nucleotide sequence ID" value="NZ_BAABFT010000007.1"/>
</dbReference>
<organism evidence="5 6">
    <name type="scientific">Mucilaginibacter gynuensis</name>
    <dbReference type="NCBI Taxonomy" id="1302236"/>
    <lineage>
        <taxon>Bacteria</taxon>
        <taxon>Pseudomonadati</taxon>
        <taxon>Bacteroidota</taxon>
        <taxon>Sphingobacteriia</taxon>
        <taxon>Sphingobacteriales</taxon>
        <taxon>Sphingobacteriaceae</taxon>
        <taxon>Mucilaginibacter</taxon>
    </lineage>
</organism>
<accession>A0ABP8GM25</accession>
<dbReference type="InterPro" id="IPR018060">
    <property type="entry name" value="HTH_AraC"/>
</dbReference>
<dbReference type="InterPro" id="IPR020449">
    <property type="entry name" value="Tscrpt_reg_AraC-type_HTH"/>
</dbReference>
<name>A0ABP8GM25_9SPHI</name>
<keyword evidence="6" id="KW-1185">Reference proteome</keyword>
<keyword evidence="1" id="KW-0805">Transcription regulation</keyword>
<evidence type="ECO:0000256" key="1">
    <source>
        <dbReference type="ARBA" id="ARBA00023015"/>
    </source>
</evidence>
<dbReference type="PRINTS" id="PR00032">
    <property type="entry name" value="HTHARAC"/>
</dbReference>
<evidence type="ECO:0000256" key="2">
    <source>
        <dbReference type="ARBA" id="ARBA00023125"/>
    </source>
</evidence>
<protein>
    <submittedName>
        <fullName evidence="5">AraC family transcriptional regulator</fullName>
    </submittedName>
</protein>
<dbReference type="SMART" id="SM00342">
    <property type="entry name" value="HTH_ARAC"/>
    <property type="match status" value="1"/>
</dbReference>
<dbReference type="InterPro" id="IPR029442">
    <property type="entry name" value="GyrI-like"/>
</dbReference>
<dbReference type="SUPFAM" id="SSF55136">
    <property type="entry name" value="Probable bacterial effector-binding domain"/>
    <property type="match status" value="1"/>
</dbReference>
<proteinExistence type="predicted"/>
<dbReference type="Gene3D" id="1.10.10.60">
    <property type="entry name" value="Homeodomain-like"/>
    <property type="match status" value="2"/>
</dbReference>
<dbReference type="Proteomes" id="UP001500582">
    <property type="component" value="Unassembled WGS sequence"/>
</dbReference>
<dbReference type="PANTHER" id="PTHR40055:SF1">
    <property type="entry name" value="TRANSCRIPTIONAL REGULATOR YGIV-RELATED"/>
    <property type="match status" value="1"/>
</dbReference>
<dbReference type="InterPro" id="IPR009057">
    <property type="entry name" value="Homeodomain-like_sf"/>
</dbReference>
<keyword evidence="3" id="KW-0804">Transcription</keyword>
<dbReference type="Pfam" id="PF06445">
    <property type="entry name" value="GyrI-like"/>
    <property type="match status" value="1"/>
</dbReference>
<dbReference type="PANTHER" id="PTHR40055">
    <property type="entry name" value="TRANSCRIPTIONAL REGULATOR YGIV-RELATED"/>
    <property type="match status" value="1"/>
</dbReference>
<dbReference type="Gene3D" id="3.20.80.10">
    <property type="entry name" value="Regulatory factor, effector binding domain"/>
    <property type="match status" value="1"/>
</dbReference>
<evidence type="ECO:0000259" key="4">
    <source>
        <dbReference type="PROSITE" id="PS01124"/>
    </source>
</evidence>
<dbReference type="InterPro" id="IPR050908">
    <property type="entry name" value="SmbC-like"/>
</dbReference>
<feature type="domain" description="HTH araC/xylS-type" evidence="4">
    <location>
        <begin position="13"/>
        <end position="111"/>
    </location>
</feature>
<gene>
    <name evidence="5" type="ORF">GCM10023149_29190</name>
</gene>